<keyword evidence="2" id="KW-1185">Reference proteome</keyword>
<name>A0A183IBW6_9BILA</name>
<organism evidence="3">
    <name type="scientific">Soboliphyme baturini</name>
    <dbReference type="NCBI Taxonomy" id="241478"/>
    <lineage>
        <taxon>Eukaryota</taxon>
        <taxon>Metazoa</taxon>
        <taxon>Ecdysozoa</taxon>
        <taxon>Nematoda</taxon>
        <taxon>Enoplea</taxon>
        <taxon>Dorylaimia</taxon>
        <taxon>Dioctophymatida</taxon>
        <taxon>Dioctophymatoidea</taxon>
        <taxon>Soboliphymatidae</taxon>
        <taxon>Soboliphyme</taxon>
    </lineage>
</organism>
<reference evidence="1 2" key="2">
    <citation type="submission" date="2018-11" db="EMBL/GenBank/DDBJ databases">
        <authorList>
            <consortium name="Pathogen Informatics"/>
        </authorList>
    </citation>
    <scope>NUCLEOTIDE SEQUENCE [LARGE SCALE GENOMIC DNA]</scope>
</reference>
<evidence type="ECO:0000313" key="3">
    <source>
        <dbReference type="WBParaSite" id="SBAD_0000114701-mRNA-1"/>
    </source>
</evidence>
<dbReference type="AlphaFoldDB" id="A0A183IBW6"/>
<dbReference type="Proteomes" id="UP000270296">
    <property type="component" value="Unassembled WGS sequence"/>
</dbReference>
<reference evidence="3" key="1">
    <citation type="submission" date="2016-06" db="UniProtKB">
        <authorList>
            <consortium name="WormBaseParasite"/>
        </authorList>
    </citation>
    <scope>IDENTIFICATION</scope>
</reference>
<proteinExistence type="predicted"/>
<dbReference type="WBParaSite" id="SBAD_0000114701-mRNA-1">
    <property type="protein sequence ID" value="SBAD_0000114701-mRNA-1"/>
    <property type="gene ID" value="SBAD_0000114701"/>
</dbReference>
<gene>
    <name evidence="1" type="ORF">SBAD_LOCUS1110</name>
</gene>
<protein>
    <submittedName>
        <fullName evidence="3">PI3K/PI4K domain-containing protein</fullName>
    </submittedName>
</protein>
<evidence type="ECO:0000313" key="2">
    <source>
        <dbReference type="Proteomes" id="UP000270296"/>
    </source>
</evidence>
<evidence type="ECO:0000313" key="1">
    <source>
        <dbReference type="EMBL" id="VDO93235.1"/>
    </source>
</evidence>
<sequence>MIRKAWQPGNRHAGLRKAEVGYLVSGLNCPSDTLYESRRYMDDCERVRGRRQRDEPRDETKLVLVTSPGGTTFQAPFCRRIEPPRIAVLELIAGLKGQHSLKCKSRTVRGVVFEEVGCEEKVASELQEIRLSLISYKQMRQNGFFDVQASSWLPS</sequence>
<dbReference type="EMBL" id="UZAM01006712">
    <property type="protein sequence ID" value="VDO93235.1"/>
    <property type="molecule type" value="Genomic_DNA"/>
</dbReference>
<accession>A0A183IBW6</accession>